<evidence type="ECO:0000313" key="3">
    <source>
        <dbReference type="Proteomes" id="UP000063308"/>
    </source>
</evidence>
<organism evidence="2 3">
    <name type="scientific">Bradyrhizobium diazoefficiens</name>
    <dbReference type="NCBI Taxonomy" id="1355477"/>
    <lineage>
        <taxon>Bacteria</taxon>
        <taxon>Pseudomonadati</taxon>
        <taxon>Pseudomonadota</taxon>
        <taxon>Alphaproteobacteria</taxon>
        <taxon>Hyphomicrobiales</taxon>
        <taxon>Nitrobacteraceae</taxon>
        <taxon>Bradyrhizobium</taxon>
    </lineage>
</organism>
<feature type="compositionally biased region" description="Basic and acidic residues" evidence="1">
    <location>
        <begin position="1"/>
        <end position="13"/>
    </location>
</feature>
<sequence>MRARADAGRDGARDRHRGCGGLDISPPKMSAGEDVSARGFIDR</sequence>
<name>A0A0E4BV85_9BRAD</name>
<gene>
    <name evidence="2" type="ORF">NK6_8691</name>
</gene>
<dbReference type="Proteomes" id="UP000063308">
    <property type="component" value="Chromosome"/>
</dbReference>
<feature type="region of interest" description="Disordered" evidence="1">
    <location>
        <begin position="1"/>
        <end position="43"/>
    </location>
</feature>
<proteinExistence type="predicted"/>
<evidence type="ECO:0000256" key="1">
    <source>
        <dbReference type="SAM" id="MobiDB-lite"/>
    </source>
</evidence>
<dbReference type="EMBL" id="AP014685">
    <property type="protein sequence ID" value="BAR61839.1"/>
    <property type="molecule type" value="Genomic_DNA"/>
</dbReference>
<evidence type="ECO:0000313" key="2">
    <source>
        <dbReference type="EMBL" id="BAR61839.1"/>
    </source>
</evidence>
<reference evidence="2 3" key="1">
    <citation type="submission" date="2014-11" db="EMBL/GenBank/DDBJ databases">
        <title>Symbiosis island explosion on the genome of extra-slow-growing strains of soybean bradyrhizobia with massive insertion sequences.</title>
        <authorList>
            <person name="Iida T."/>
            <person name="Minamisawa K."/>
        </authorList>
    </citation>
    <scope>NUCLEOTIDE SEQUENCE [LARGE SCALE GENOMIC DNA]</scope>
    <source>
        <strain evidence="2 3">NK6</strain>
    </source>
</reference>
<protein>
    <submittedName>
        <fullName evidence="2">Uncharacterized protein</fullName>
    </submittedName>
</protein>
<dbReference type="AlphaFoldDB" id="A0A0E4BV85"/>
<accession>A0A0E4BV85</accession>